<accession>A0ABW1JJ19</accession>
<gene>
    <name evidence="1" type="ORF">ACFQDO_19870</name>
</gene>
<evidence type="ECO:0000313" key="1">
    <source>
        <dbReference type="EMBL" id="MFC6009396.1"/>
    </source>
</evidence>
<sequence length="187" mass="20351">MTQNTPSPFSPSDADAAQRAELVEALRKHRELFRFTVRGLTDEQARLTPTASSLSLGGLVKHVSAVERQWASFVVDGPAPAHVDWATVDWSNPPPEVQAYADGFRMLDGETLDGLLAAYDEVAHATDELVAAVDLDARQPLPQAPWFEPGATWSARRVFTHVVAETAQHAGHADILRETIDGQKSMG</sequence>
<dbReference type="EMBL" id="JBHSRD010000008">
    <property type="protein sequence ID" value="MFC6009396.1"/>
    <property type="molecule type" value="Genomic_DNA"/>
</dbReference>
<dbReference type="InterPro" id="IPR034660">
    <property type="entry name" value="DinB/YfiT-like"/>
</dbReference>
<dbReference type="RefSeq" id="WP_345717907.1">
    <property type="nucleotide sequence ID" value="NZ_BAABFP010000007.1"/>
</dbReference>
<evidence type="ECO:0000313" key="2">
    <source>
        <dbReference type="Proteomes" id="UP001596189"/>
    </source>
</evidence>
<dbReference type="Pfam" id="PF04978">
    <property type="entry name" value="MST"/>
    <property type="match status" value="1"/>
</dbReference>
<proteinExistence type="predicted"/>
<dbReference type="InterPro" id="IPR007061">
    <property type="entry name" value="MST-like"/>
</dbReference>
<organism evidence="1 2">
    <name type="scientific">Angustibacter luteus</name>
    <dbReference type="NCBI Taxonomy" id="658456"/>
    <lineage>
        <taxon>Bacteria</taxon>
        <taxon>Bacillati</taxon>
        <taxon>Actinomycetota</taxon>
        <taxon>Actinomycetes</taxon>
        <taxon>Kineosporiales</taxon>
        <taxon>Kineosporiaceae</taxon>
    </lineage>
</organism>
<dbReference type="Proteomes" id="UP001596189">
    <property type="component" value="Unassembled WGS sequence"/>
</dbReference>
<name>A0ABW1JJ19_9ACTN</name>
<comment type="caution">
    <text evidence="1">The sequence shown here is derived from an EMBL/GenBank/DDBJ whole genome shotgun (WGS) entry which is preliminary data.</text>
</comment>
<dbReference type="SUPFAM" id="SSF109854">
    <property type="entry name" value="DinB/YfiT-like putative metalloenzymes"/>
    <property type="match status" value="1"/>
</dbReference>
<reference evidence="2" key="1">
    <citation type="journal article" date="2019" name="Int. J. Syst. Evol. Microbiol.">
        <title>The Global Catalogue of Microorganisms (GCM) 10K type strain sequencing project: providing services to taxonomists for standard genome sequencing and annotation.</title>
        <authorList>
            <consortium name="The Broad Institute Genomics Platform"/>
            <consortium name="The Broad Institute Genome Sequencing Center for Infectious Disease"/>
            <person name="Wu L."/>
            <person name="Ma J."/>
        </authorList>
    </citation>
    <scope>NUCLEOTIDE SEQUENCE [LARGE SCALE GENOMIC DNA]</scope>
    <source>
        <strain evidence="2">KACC 14249</strain>
    </source>
</reference>
<protein>
    <submittedName>
        <fullName evidence="1">DinB family protein</fullName>
    </submittedName>
</protein>
<dbReference type="Gene3D" id="1.20.120.450">
    <property type="entry name" value="dinb family like domain"/>
    <property type="match status" value="1"/>
</dbReference>
<keyword evidence="2" id="KW-1185">Reference proteome</keyword>